<dbReference type="OrthoDB" id="10253115at2759"/>
<dbReference type="InterPro" id="IPR045851">
    <property type="entry name" value="AMP-bd_C_sf"/>
</dbReference>
<evidence type="ECO:0000313" key="6">
    <source>
        <dbReference type="Proteomes" id="UP000193922"/>
    </source>
</evidence>
<dbReference type="Pfam" id="PF13193">
    <property type="entry name" value="AMP-binding_C"/>
    <property type="match status" value="1"/>
</dbReference>
<sequence>MIFKSLLPSAEIPTLDIPTFYLGASKVNGATPDTLAYVDIATRKALTYGQLEDMHDRIASGLVNNFGLKKGDIVMIFASNSIYYAPAYFGILASGAVCCTASSVFNASEIAYQFNDCGAKVVFVTKSQEKVMAQAIDEGLVKVSPQNVVSLEDVPSDPRFTSMQTMLSDKAYTRFQITTKEESANTLATIVYSSGTTGRPKGVMLSHRNMISYTVNGVVYNEFVEAKTGGTKDDSQRCIAILPFAHIYGLTTLVQNSVAGGKTQYILRRFSIDHFLQAIQDYRLQIAPVVPAVYTQILKHPKLHRYDLSSLRVLGCGAAPLAKSVHEGIAKMFPIKVSQGFGMSETCSGIIQMAAYKPVFGAVGFLYSGAEVKFVDQHGKDLSVGQEGELCLRGSQIMMGYLNRPEENAHVFDKDGFFHTGDVGYINETGHVFITDRIKELIKYKGLQVSASELEDILITHEAVNDAAVIGVHDPKRETEVPMAYIVLADSIDASDKAKVAKLCTEVQAFLASKVAGHKHLRGGVDVIESIPRNVSGKILRRELKVRHMAKIGAKL</sequence>
<keyword evidence="6" id="KW-1185">Reference proteome</keyword>
<dbReference type="STRING" id="61395.A0A1Y1W1P6"/>
<dbReference type="SUPFAM" id="SSF56801">
    <property type="entry name" value="Acetyl-CoA synthetase-like"/>
    <property type="match status" value="1"/>
</dbReference>
<feature type="domain" description="AMP-binding enzyme C-terminal" evidence="4">
    <location>
        <begin position="453"/>
        <end position="538"/>
    </location>
</feature>
<evidence type="ECO:0000313" key="5">
    <source>
        <dbReference type="EMBL" id="ORX67469.1"/>
    </source>
</evidence>
<reference evidence="5 6" key="1">
    <citation type="submission" date="2016-07" db="EMBL/GenBank/DDBJ databases">
        <title>Pervasive Adenine N6-methylation of Active Genes in Fungi.</title>
        <authorList>
            <consortium name="DOE Joint Genome Institute"/>
            <person name="Mondo S.J."/>
            <person name="Dannebaum R.O."/>
            <person name="Kuo R.C."/>
            <person name="Labutti K."/>
            <person name="Haridas S."/>
            <person name="Kuo A."/>
            <person name="Salamov A."/>
            <person name="Ahrendt S.R."/>
            <person name="Lipzen A."/>
            <person name="Sullivan W."/>
            <person name="Andreopoulos W.B."/>
            <person name="Clum A."/>
            <person name="Lindquist E."/>
            <person name="Daum C."/>
            <person name="Ramamoorthy G.K."/>
            <person name="Gryganskyi A."/>
            <person name="Culley D."/>
            <person name="Magnuson J.K."/>
            <person name="James T.Y."/>
            <person name="O'Malley M.A."/>
            <person name="Stajich J.E."/>
            <person name="Spatafora J.W."/>
            <person name="Visel A."/>
            <person name="Grigoriev I.V."/>
        </authorList>
    </citation>
    <scope>NUCLEOTIDE SEQUENCE [LARGE SCALE GENOMIC DNA]</scope>
    <source>
        <strain evidence="5 6">ATCC 12442</strain>
    </source>
</reference>
<evidence type="ECO:0000256" key="1">
    <source>
        <dbReference type="ARBA" id="ARBA00006432"/>
    </source>
</evidence>
<dbReference type="Gene3D" id="3.30.300.30">
    <property type="match status" value="1"/>
</dbReference>
<dbReference type="InterPro" id="IPR020845">
    <property type="entry name" value="AMP-binding_CS"/>
</dbReference>
<dbReference type="EMBL" id="MCFD01000012">
    <property type="protein sequence ID" value="ORX67469.1"/>
    <property type="molecule type" value="Genomic_DNA"/>
</dbReference>
<protein>
    <submittedName>
        <fullName evidence="5">4-coumarate-CoA ligase 2</fullName>
    </submittedName>
</protein>
<dbReference type="Proteomes" id="UP000193922">
    <property type="component" value="Unassembled WGS sequence"/>
</dbReference>
<dbReference type="PANTHER" id="PTHR24096:SF149">
    <property type="entry name" value="AMP-BINDING DOMAIN-CONTAINING PROTEIN-RELATED"/>
    <property type="match status" value="1"/>
</dbReference>
<dbReference type="GeneID" id="63808330"/>
<keyword evidence="2 5" id="KW-0436">Ligase</keyword>
<dbReference type="GO" id="GO:0016405">
    <property type="term" value="F:CoA-ligase activity"/>
    <property type="evidence" value="ECO:0007669"/>
    <property type="project" value="TreeGrafter"/>
</dbReference>
<dbReference type="RefSeq" id="XP_040741356.1">
    <property type="nucleotide sequence ID" value="XM_040891682.1"/>
</dbReference>
<accession>A0A1Y1W1P6</accession>
<evidence type="ECO:0000256" key="2">
    <source>
        <dbReference type="ARBA" id="ARBA00022598"/>
    </source>
</evidence>
<comment type="caution">
    <text evidence="5">The sequence shown here is derived from an EMBL/GenBank/DDBJ whole genome shotgun (WGS) entry which is preliminary data.</text>
</comment>
<proteinExistence type="inferred from homology"/>
<dbReference type="InterPro" id="IPR042099">
    <property type="entry name" value="ANL_N_sf"/>
</dbReference>
<dbReference type="PROSITE" id="PS00455">
    <property type="entry name" value="AMP_BINDING"/>
    <property type="match status" value="1"/>
</dbReference>
<evidence type="ECO:0000259" key="3">
    <source>
        <dbReference type="Pfam" id="PF00501"/>
    </source>
</evidence>
<dbReference type="InterPro" id="IPR025110">
    <property type="entry name" value="AMP-bd_C"/>
</dbReference>
<dbReference type="PANTHER" id="PTHR24096">
    <property type="entry name" value="LONG-CHAIN-FATTY-ACID--COA LIGASE"/>
    <property type="match status" value="1"/>
</dbReference>
<comment type="similarity">
    <text evidence="1">Belongs to the ATP-dependent AMP-binding enzyme family.</text>
</comment>
<dbReference type="CDD" id="cd05911">
    <property type="entry name" value="Firefly_Luc_like"/>
    <property type="match status" value="1"/>
</dbReference>
<gene>
    <name evidence="5" type="ORF">DL89DRAFT_45118</name>
</gene>
<name>A0A1Y1W1P6_9FUNG</name>
<dbReference type="Pfam" id="PF00501">
    <property type="entry name" value="AMP-binding"/>
    <property type="match status" value="1"/>
</dbReference>
<feature type="domain" description="AMP-dependent synthetase/ligase" evidence="3">
    <location>
        <begin position="30"/>
        <end position="402"/>
    </location>
</feature>
<dbReference type="Gene3D" id="3.40.50.12780">
    <property type="entry name" value="N-terminal domain of ligase-like"/>
    <property type="match status" value="1"/>
</dbReference>
<evidence type="ECO:0000259" key="4">
    <source>
        <dbReference type="Pfam" id="PF13193"/>
    </source>
</evidence>
<organism evidence="5 6">
    <name type="scientific">Linderina pennispora</name>
    <dbReference type="NCBI Taxonomy" id="61395"/>
    <lineage>
        <taxon>Eukaryota</taxon>
        <taxon>Fungi</taxon>
        <taxon>Fungi incertae sedis</taxon>
        <taxon>Zoopagomycota</taxon>
        <taxon>Kickxellomycotina</taxon>
        <taxon>Kickxellomycetes</taxon>
        <taxon>Kickxellales</taxon>
        <taxon>Kickxellaceae</taxon>
        <taxon>Linderina</taxon>
    </lineage>
</organism>
<dbReference type="AlphaFoldDB" id="A0A1Y1W1P6"/>
<dbReference type="InterPro" id="IPR000873">
    <property type="entry name" value="AMP-dep_synth/lig_dom"/>
</dbReference>